<organism evidence="5 6">
    <name type="scientific">Methylovorus glucosotrophus (strain SIP3-4)</name>
    <dbReference type="NCBI Taxonomy" id="582744"/>
    <lineage>
        <taxon>Bacteria</taxon>
        <taxon>Pseudomonadati</taxon>
        <taxon>Pseudomonadota</taxon>
        <taxon>Betaproteobacteria</taxon>
        <taxon>Nitrosomonadales</taxon>
        <taxon>Methylophilaceae</taxon>
        <taxon>Methylovorus</taxon>
    </lineage>
</organism>
<sequence length="572" mass="65130">MTDKRPKLYLNLYWHMHQPDYRDTLTGQYVLPWTYLHAIKDYTDMAWHLEANPQARVTFNFVPVLLDQLEDYSDQFATGDIRDPLLALLAEEALDNISTDQCNLIIDSCFKSHHEKMLAPFAHYQRLHNIYKALQIEGSAAFNYLSAQYKADLLVWYHLAWTGESIRRTNTFVQKLMEKGTQFTLDERRALFRLIGELISGLIPRYKALQDQGRIELSTTPHYHPIVPLLLDFKSTRDAMPYAPLPHSPRYPGGSDRACAHIRQAQASHATRFGKPATGMWPAEGAVSYATLTLMAQHGLKWAATGEGVLTHSLYKSFEGFGLAKQDYLYQPYRITDGHHDILCFFRDDGLSDKIGFEYSKLYASEAVSDFIRSLEQIQSANTRTQCPVVSVILDGENAWEYYPYNAYYFLSELYAALVDHPNIEMATFSDILAMPGNTVAMETLPEVAAGSWVYGSFSTWIGSAEKNRGWDLLCDAKECYDRAMQDGLLTQEEIVACERQLAICEGSDWFWWFGDYNSAMSVDSFDRLYRRNLSNLYHLLKLPVPEVLNHPISVGAGDPAVGGTMRRGQEA</sequence>
<dbReference type="Gene3D" id="3.20.110.10">
    <property type="entry name" value="Glycoside hydrolase 38, N terminal domain"/>
    <property type="match status" value="2"/>
</dbReference>
<protein>
    <submittedName>
        <fullName evidence="5">Glycoside hydrolase family 57</fullName>
    </submittedName>
</protein>
<dbReference type="PANTHER" id="PTHR36306:SF1">
    <property type="entry name" value="ALPHA-AMYLASE-RELATED"/>
    <property type="match status" value="1"/>
</dbReference>
<evidence type="ECO:0000256" key="3">
    <source>
        <dbReference type="RuleBase" id="RU361196"/>
    </source>
</evidence>
<accession>C6XD93</accession>
<gene>
    <name evidence="5" type="ordered locus">Msip34_1272</name>
</gene>
<dbReference type="RefSeq" id="WP_015830002.1">
    <property type="nucleotide sequence ID" value="NC_012969.1"/>
</dbReference>
<reference evidence="6" key="1">
    <citation type="submission" date="2009-07" db="EMBL/GenBank/DDBJ databases">
        <title>Complete sequence of chromosome of Methylovorus sp. SIP3-4.</title>
        <authorList>
            <person name="Lucas S."/>
            <person name="Copeland A."/>
            <person name="Lapidus A."/>
            <person name="Glavina del Rio T."/>
            <person name="Tice H."/>
            <person name="Bruce D."/>
            <person name="Goodwin L."/>
            <person name="Pitluck S."/>
            <person name="Clum A."/>
            <person name="Larimer F."/>
            <person name="Land M."/>
            <person name="Hauser L."/>
            <person name="Kyrpides N."/>
            <person name="Mikhailova N."/>
            <person name="Kayluzhnaya M."/>
            <person name="Chistoserdova L."/>
        </authorList>
    </citation>
    <scope>NUCLEOTIDE SEQUENCE [LARGE SCALE GENOMIC DNA]</scope>
    <source>
        <strain evidence="6">SIP3-4</strain>
    </source>
</reference>
<dbReference type="HOGENOM" id="CLU_005603_1_0_4"/>
<dbReference type="eggNOG" id="COG1449">
    <property type="taxonomic scope" value="Bacteria"/>
</dbReference>
<dbReference type="Proteomes" id="UP000002743">
    <property type="component" value="Chromosome"/>
</dbReference>
<evidence type="ECO:0000259" key="4">
    <source>
        <dbReference type="Pfam" id="PF03065"/>
    </source>
</evidence>
<evidence type="ECO:0000256" key="2">
    <source>
        <dbReference type="ARBA" id="ARBA00023277"/>
    </source>
</evidence>
<dbReference type="KEGG" id="mei:Msip34_1272"/>
<reference evidence="5 6" key="2">
    <citation type="journal article" date="2011" name="J. Bacteriol.">
        <title>Genomes of three methylotrophs from a single niche uncover genetic and metabolic divergence of Methylophilaceae.</title>
        <authorList>
            <person name="Lapidus A."/>
            <person name="Clum A."/>
            <person name="Labutti K."/>
            <person name="Kaluzhnaya M.G."/>
            <person name="Lim S."/>
            <person name="Beck D.A."/>
            <person name="Glavina Del Rio T."/>
            <person name="Nolan M."/>
            <person name="Mavromatis K."/>
            <person name="Huntemann M."/>
            <person name="Lucas S."/>
            <person name="Lidstrom M.E."/>
            <person name="Ivanova N."/>
            <person name="Chistoserdova L."/>
        </authorList>
    </citation>
    <scope>NUCLEOTIDE SEQUENCE [LARGE SCALE GENOMIC DNA]</scope>
    <source>
        <strain evidence="5 6">SIP3-4</strain>
    </source>
</reference>
<dbReference type="SUPFAM" id="SSF88713">
    <property type="entry name" value="Glycoside hydrolase/deacetylase"/>
    <property type="match status" value="1"/>
</dbReference>
<dbReference type="EMBL" id="CP001674">
    <property type="protein sequence ID" value="ACT50518.1"/>
    <property type="molecule type" value="Genomic_DNA"/>
</dbReference>
<dbReference type="OrthoDB" id="9759321at2"/>
<dbReference type="InterPro" id="IPR004300">
    <property type="entry name" value="Glyco_hydro_57_N"/>
</dbReference>
<evidence type="ECO:0000256" key="1">
    <source>
        <dbReference type="ARBA" id="ARBA00006821"/>
    </source>
</evidence>
<keyword evidence="6" id="KW-1185">Reference proteome</keyword>
<comment type="similarity">
    <text evidence="1 3">Belongs to the glycosyl hydrolase 57 family.</text>
</comment>
<dbReference type="CAZy" id="GH57">
    <property type="family name" value="Glycoside Hydrolase Family 57"/>
</dbReference>
<name>C6XD93_METGS</name>
<keyword evidence="5" id="KW-0378">Hydrolase</keyword>
<dbReference type="GO" id="GO:0016787">
    <property type="term" value="F:hydrolase activity"/>
    <property type="evidence" value="ECO:0007669"/>
    <property type="project" value="UniProtKB-KW"/>
</dbReference>
<keyword evidence="2 3" id="KW-0119">Carbohydrate metabolism</keyword>
<dbReference type="Pfam" id="PF03065">
    <property type="entry name" value="Glyco_hydro_57"/>
    <property type="match status" value="1"/>
</dbReference>
<dbReference type="GO" id="GO:0005975">
    <property type="term" value="P:carbohydrate metabolic process"/>
    <property type="evidence" value="ECO:0007669"/>
    <property type="project" value="InterPro"/>
</dbReference>
<dbReference type="PANTHER" id="PTHR36306">
    <property type="entry name" value="ALPHA-AMYLASE-RELATED-RELATED"/>
    <property type="match status" value="1"/>
</dbReference>
<evidence type="ECO:0000313" key="5">
    <source>
        <dbReference type="EMBL" id="ACT50518.1"/>
    </source>
</evidence>
<dbReference type="CDD" id="cd10796">
    <property type="entry name" value="GH57N_APU"/>
    <property type="match status" value="1"/>
</dbReference>
<dbReference type="InterPro" id="IPR011330">
    <property type="entry name" value="Glyco_hydro/deAcase_b/a-brl"/>
</dbReference>
<evidence type="ECO:0000313" key="6">
    <source>
        <dbReference type="Proteomes" id="UP000002743"/>
    </source>
</evidence>
<dbReference type="InterPro" id="IPR052046">
    <property type="entry name" value="GH57_Enzymes"/>
</dbReference>
<dbReference type="InterPro" id="IPR027291">
    <property type="entry name" value="Glyco_hydro_38_N_sf"/>
</dbReference>
<proteinExistence type="inferred from homology"/>
<feature type="domain" description="Glycoside hydrolase family 57 N-terminal" evidence="4">
    <location>
        <begin position="12"/>
        <end position="433"/>
    </location>
</feature>
<dbReference type="STRING" id="582744.Msip34_1272"/>
<dbReference type="AlphaFoldDB" id="C6XD93"/>